<protein>
    <recommendedName>
        <fullName evidence="3">LysM domain-containing protein</fullName>
    </recommendedName>
</protein>
<dbReference type="RefSeq" id="WP_094365483.1">
    <property type="nucleotide sequence ID" value="NZ_NMVQ01000047.1"/>
</dbReference>
<evidence type="ECO:0000256" key="1">
    <source>
        <dbReference type="SAM" id="MobiDB-lite"/>
    </source>
</evidence>
<comment type="caution">
    <text evidence="4">The sequence shown here is derived from an EMBL/GenBank/DDBJ whole genome shotgun (WGS) entry which is preliminary data.</text>
</comment>
<dbReference type="CDD" id="cd00118">
    <property type="entry name" value="LysM"/>
    <property type="match status" value="1"/>
</dbReference>
<dbReference type="InterPro" id="IPR005158">
    <property type="entry name" value="BTAD"/>
</dbReference>
<dbReference type="Gene3D" id="1.25.40.10">
    <property type="entry name" value="Tetratricopeptide repeat domain"/>
    <property type="match status" value="1"/>
</dbReference>
<dbReference type="InterPro" id="IPR011990">
    <property type="entry name" value="TPR-like_helical_dom_sf"/>
</dbReference>
<dbReference type="InterPro" id="IPR036779">
    <property type="entry name" value="LysM_dom_sf"/>
</dbReference>
<dbReference type="EMBL" id="NMVQ01000047">
    <property type="protein sequence ID" value="OYO16596.1"/>
    <property type="molecule type" value="Genomic_DNA"/>
</dbReference>
<dbReference type="Gene3D" id="3.10.350.10">
    <property type="entry name" value="LysM domain"/>
    <property type="match status" value="1"/>
</dbReference>
<feature type="region of interest" description="Disordered" evidence="1">
    <location>
        <begin position="213"/>
        <end position="254"/>
    </location>
</feature>
<feature type="compositionally biased region" description="Pro residues" evidence="1">
    <location>
        <begin position="213"/>
        <end position="226"/>
    </location>
</feature>
<dbReference type="InterPro" id="IPR052196">
    <property type="entry name" value="Bact_Kbp"/>
</dbReference>
<dbReference type="Proteomes" id="UP000216311">
    <property type="component" value="Unassembled WGS sequence"/>
</dbReference>
<feature type="compositionally biased region" description="Low complexity" evidence="1">
    <location>
        <begin position="227"/>
        <end position="254"/>
    </location>
</feature>
<keyword evidence="2" id="KW-0472">Membrane</keyword>
<dbReference type="SUPFAM" id="SSF54106">
    <property type="entry name" value="LysM domain"/>
    <property type="match status" value="1"/>
</dbReference>
<keyword evidence="2" id="KW-0812">Transmembrane</keyword>
<dbReference type="PANTHER" id="PTHR34700:SF4">
    <property type="entry name" value="PHAGE-LIKE ELEMENT PBSX PROTEIN XKDP"/>
    <property type="match status" value="1"/>
</dbReference>
<feature type="transmembrane region" description="Helical" evidence="2">
    <location>
        <begin position="291"/>
        <end position="311"/>
    </location>
</feature>
<dbReference type="PANTHER" id="PTHR34700">
    <property type="entry name" value="POTASSIUM BINDING PROTEIN KBP"/>
    <property type="match status" value="1"/>
</dbReference>
<name>A0A255GPV1_9ACTN</name>
<dbReference type="SMART" id="SM00257">
    <property type="entry name" value="LysM"/>
    <property type="match status" value="1"/>
</dbReference>
<proteinExistence type="predicted"/>
<keyword evidence="2" id="KW-1133">Transmembrane helix</keyword>
<accession>A0A255GPV1</accession>
<evidence type="ECO:0000313" key="4">
    <source>
        <dbReference type="EMBL" id="OYO16596.1"/>
    </source>
</evidence>
<dbReference type="SMART" id="SM01043">
    <property type="entry name" value="BTAD"/>
    <property type="match status" value="1"/>
</dbReference>
<reference evidence="4 5" key="1">
    <citation type="submission" date="2017-07" db="EMBL/GenBank/DDBJ databases">
        <title>Draft whole genome sequences of clinical Proprionibacteriaceae strains.</title>
        <authorList>
            <person name="Bernier A.-M."/>
            <person name="Bernard K."/>
            <person name="Domingo M.-C."/>
        </authorList>
    </citation>
    <scope>NUCLEOTIDE SEQUENCE [LARGE SCALE GENOMIC DNA]</scope>
    <source>
        <strain evidence="4 5">NML 130396</strain>
    </source>
</reference>
<evidence type="ECO:0000259" key="3">
    <source>
        <dbReference type="PROSITE" id="PS51782"/>
    </source>
</evidence>
<evidence type="ECO:0000256" key="2">
    <source>
        <dbReference type="SAM" id="Phobius"/>
    </source>
</evidence>
<dbReference type="Pfam" id="PF01476">
    <property type="entry name" value="LysM"/>
    <property type="match status" value="1"/>
</dbReference>
<dbReference type="AlphaFoldDB" id="A0A255GPV1"/>
<sequence length="932" mass="99381">MRFVRGVAALLLLIGLVGGVPWVLLRVGRLSQLARLWRDFPEVLLTPDNGAILLGALTVLGWAAWAVFTLSVLSEIVRVLSRQRIRITLPGLGRPQAAMSVLVLSVAAMIAAPAVSHAQPPPAHTRSVPAPDHVGQRTPAPTPAVPERSSPQSDQWQRHRVQRGESLWSIAEQHYGDGRMWAKIAAANQSLIDDPDEIEIGWLLALPGIPKAPPAKPAPAEPPPAPGAVASDPPAAVPSGQPAPAAPSDESASAAAYAPAEQLCAVGVSGPATATDPLEEQQAALAPAARIALGVAGISSLTAAALLGVVATRRRTQLTQRPLGRQLLPLTPPQRHLEAALGQAQDPLSLTVLNLALRALGRHYREAGESLPGLGAVLVDDDRISVKVDRVPATLPPGFHADATHLWLDRDGGAALVGADALADEPCPYPSVVCLGELADGTLLLHDLETIGLLGLSGDADTVAGVFGSLLLELSSSWWGSGQSVTVIGGDAELVLAIDQPEVRTADDLDTVLSAAARHPAPDAHPRDLRCRPQLAEAWRPRVLLIGQTLTPQQRRRLADLTDSGRVVAVVADDQIPGAELVAPPELSSLPNQIDFIAQRLLGSTRDSLVGLLERTRSPETRPAPWWSAPGSVDEPRDPVAAAYAEEPDRFANVTPLGPRRADRRTEEPAAMDAHEPVLHAATPAGAAQPPMVLLVGPIELVGAVGETPNRARRQCIEYCAWLLENPNATSAMMTNALFVAETTRRSNMSRLRGWLGLDPTGEPYLPDAYSGRISLHGGVSSDWHRLQLLTIGGVDRAADGHLVQALELVRGAPLADAAPGQWHWAEELRSDISSMVRDVGLVLSQRALERGDLDLARWATNRALVAAPEDERLLCARVRTEHRANNVTEVERLALRMVRHARRLNVDLDEETVELLQQVMEGQPRGRVLPA</sequence>
<evidence type="ECO:0000313" key="5">
    <source>
        <dbReference type="Proteomes" id="UP000216311"/>
    </source>
</evidence>
<gene>
    <name evidence="4" type="ORF">CGZ93_17705</name>
</gene>
<keyword evidence="5" id="KW-1185">Reference proteome</keyword>
<organism evidence="4 5">
    <name type="scientific">Enemella dayhoffiae</name>
    <dbReference type="NCBI Taxonomy" id="2016507"/>
    <lineage>
        <taxon>Bacteria</taxon>
        <taxon>Bacillati</taxon>
        <taxon>Actinomycetota</taxon>
        <taxon>Actinomycetes</taxon>
        <taxon>Propionibacteriales</taxon>
        <taxon>Propionibacteriaceae</taxon>
        <taxon>Enemella</taxon>
    </lineage>
</organism>
<feature type="region of interest" description="Disordered" evidence="1">
    <location>
        <begin position="117"/>
        <end position="161"/>
    </location>
</feature>
<dbReference type="SUPFAM" id="SSF48452">
    <property type="entry name" value="TPR-like"/>
    <property type="match status" value="1"/>
</dbReference>
<dbReference type="InterPro" id="IPR018392">
    <property type="entry name" value="LysM"/>
</dbReference>
<feature type="domain" description="LysM" evidence="3">
    <location>
        <begin position="157"/>
        <end position="206"/>
    </location>
</feature>
<feature type="transmembrane region" description="Helical" evidence="2">
    <location>
        <begin position="50"/>
        <end position="76"/>
    </location>
</feature>
<dbReference type="PROSITE" id="PS51782">
    <property type="entry name" value="LYSM"/>
    <property type="match status" value="1"/>
</dbReference>